<dbReference type="SUPFAM" id="SSF56655">
    <property type="entry name" value="Carbohydrate phosphatase"/>
    <property type="match status" value="1"/>
</dbReference>
<dbReference type="AlphaFoldDB" id="A0A7W6MLC2"/>
<name>A0A7W6MLC2_9HYPH</name>
<comment type="caution">
    <text evidence="8">The sequence shown here is derived from an EMBL/GenBank/DDBJ whole genome shotgun (WGS) entry which is preliminary data.</text>
</comment>
<gene>
    <name evidence="6" type="primary">cysQ</name>
    <name evidence="8" type="ORF">GGR04_003512</name>
</gene>
<evidence type="ECO:0000256" key="2">
    <source>
        <dbReference type="ARBA" id="ARBA00022475"/>
    </source>
</evidence>
<comment type="cofactor">
    <cofactor evidence="6 7">
        <name>Mg(2+)</name>
        <dbReference type="ChEBI" id="CHEBI:18420"/>
    </cofactor>
</comment>
<feature type="binding site" evidence="6">
    <location>
        <position position="87"/>
    </location>
    <ligand>
        <name>Mg(2+)</name>
        <dbReference type="ChEBI" id="CHEBI:18420"/>
        <label>1</label>
    </ligand>
</feature>
<feature type="binding site" evidence="6">
    <location>
        <begin position="87"/>
        <end position="90"/>
    </location>
    <ligand>
        <name>substrate</name>
    </ligand>
</feature>
<comment type="function">
    <text evidence="6">Converts adenosine-3',5'-bisphosphate (PAP) to AMP.</text>
</comment>
<feature type="binding site" evidence="7">
    <location>
        <position position="213"/>
    </location>
    <ligand>
        <name>Mg(2+)</name>
        <dbReference type="ChEBI" id="CHEBI:18420"/>
        <label>1</label>
        <note>catalytic</note>
    </ligand>
</feature>
<feature type="binding site" evidence="7">
    <location>
        <position position="88"/>
    </location>
    <ligand>
        <name>Mg(2+)</name>
        <dbReference type="ChEBI" id="CHEBI:18420"/>
        <label>1</label>
        <note>catalytic</note>
    </ligand>
</feature>
<dbReference type="GO" id="GO:0008441">
    <property type="term" value="F:3'(2'),5'-bisphosphate nucleotidase activity"/>
    <property type="evidence" value="ECO:0007669"/>
    <property type="project" value="UniProtKB-UniRule"/>
</dbReference>
<evidence type="ECO:0000256" key="5">
    <source>
        <dbReference type="ARBA" id="ARBA00023136"/>
    </source>
</evidence>
<comment type="subcellular location">
    <subcellularLocation>
        <location evidence="6">Cell inner membrane</location>
        <topology evidence="6">Peripheral membrane protein</topology>
        <orientation evidence="6">Cytoplasmic side</orientation>
    </subcellularLocation>
</comment>
<evidence type="ECO:0000256" key="6">
    <source>
        <dbReference type="HAMAP-Rule" id="MF_02095"/>
    </source>
</evidence>
<dbReference type="GO" id="GO:0050427">
    <property type="term" value="P:3'-phosphoadenosine 5'-phosphosulfate metabolic process"/>
    <property type="evidence" value="ECO:0007669"/>
    <property type="project" value="TreeGrafter"/>
</dbReference>
<dbReference type="GO" id="GO:0005886">
    <property type="term" value="C:plasma membrane"/>
    <property type="evidence" value="ECO:0007669"/>
    <property type="project" value="UniProtKB-SubCell"/>
</dbReference>
<dbReference type="Proteomes" id="UP000542776">
    <property type="component" value="Unassembled WGS sequence"/>
</dbReference>
<evidence type="ECO:0000256" key="3">
    <source>
        <dbReference type="ARBA" id="ARBA00022519"/>
    </source>
</evidence>
<feature type="binding site" evidence="6">
    <location>
        <position position="88"/>
    </location>
    <ligand>
        <name>Mg(2+)</name>
        <dbReference type="ChEBI" id="CHEBI:18420"/>
        <label>2</label>
    </ligand>
</feature>
<dbReference type="PANTHER" id="PTHR43028:SF5">
    <property type="entry name" value="3'(2'),5'-BISPHOSPHATE NUCLEOTIDASE 1"/>
    <property type="match status" value="1"/>
</dbReference>
<keyword evidence="9" id="KW-1185">Reference proteome</keyword>
<feature type="binding site" evidence="6">
    <location>
        <position position="85"/>
    </location>
    <ligand>
        <name>Mg(2+)</name>
        <dbReference type="ChEBI" id="CHEBI:18420"/>
        <label>2</label>
    </ligand>
</feature>
<dbReference type="InterPro" id="IPR006240">
    <property type="entry name" value="CysQ"/>
</dbReference>
<feature type="binding site" evidence="6">
    <location>
        <position position="213"/>
    </location>
    <ligand>
        <name>substrate</name>
    </ligand>
</feature>
<proteinExistence type="inferred from homology"/>
<dbReference type="PANTHER" id="PTHR43028">
    <property type="entry name" value="3'(2'),5'-BISPHOSPHATE NUCLEOTIDASE 1"/>
    <property type="match status" value="1"/>
</dbReference>
<accession>A0A7W6MLC2</accession>
<feature type="binding site" evidence="6">
    <location>
        <position position="85"/>
    </location>
    <ligand>
        <name>Mg(2+)</name>
        <dbReference type="ChEBI" id="CHEBI:18420"/>
        <label>1</label>
    </ligand>
</feature>
<evidence type="ECO:0000256" key="4">
    <source>
        <dbReference type="ARBA" id="ARBA00022801"/>
    </source>
</evidence>
<sequence length="276" mass="28816">MSPLLDTLLQAALAAGAVILHHYEAGTPATAKADGSPVTEADREAEAVILAALRRFDPAIPVVAEEEAEAGRLPTAESTRFFLVDPLDGTREFVGRNGDFTVNIALIEDGVPVAGIVFAPVCGRLFLGEAGRAFETAVEGGHAGPLHPIAVRTAPARPVAVASRSHPTPETSAWLASHAITQTVSRGSSLKFCLLAAGEADVYPRLGRTMEWDTAAGDAVLRAAGGRVVTLDGAPLRYGKRRQLDEADYANPHFLAFGDPAGERWLAPTPASAAAV</sequence>
<feature type="binding site" evidence="6">
    <location>
        <position position="65"/>
    </location>
    <ligand>
        <name>substrate</name>
    </ligand>
</feature>
<evidence type="ECO:0000256" key="7">
    <source>
        <dbReference type="PIRSR" id="PIRSR600760-2"/>
    </source>
</evidence>
<dbReference type="PRINTS" id="PR00377">
    <property type="entry name" value="IMPHPHTASES"/>
</dbReference>
<reference evidence="8 9" key="1">
    <citation type="submission" date="2020-08" db="EMBL/GenBank/DDBJ databases">
        <title>Genomic Encyclopedia of Type Strains, Phase IV (KMG-IV): sequencing the most valuable type-strain genomes for metagenomic binning, comparative biology and taxonomic classification.</title>
        <authorList>
            <person name="Goeker M."/>
        </authorList>
    </citation>
    <scope>NUCLEOTIDE SEQUENCE [LARGE SCALE GENOMIC DNA]</scope>
    <source>
        <strain evidence="8 9">DSM 102238</strain>
    </source>
</reference>
<keyword evidence="4 6" id="KW-0378">Hydrolase</keyword>
<keyword evidence="6 7" id="KW-0460">Magnesium</keyword>
<feature type="binding site" evidence="7">
    <location>
        <position position="65"/>
    </location>
    <ligand>
        <name>Mg(2+)</name>
        <dbReference type="ChEBI" id="CHEBI:18420"/>
        <label>1</label>
        <note>catalytic</note>
    </ligand>
</feature>
<dbReference type="InterPro" id="IPR020550">
    <property type="entry name" value="Inositol_monophosphatase_CS"/>
</dbReference>
<dbReference type="EMBL" id="JACIEK010000011">
    <property type="protein sequence ID" value="MBB3999642.1"/>
    <property type="molecule type" value="Genomic_DNA"/>
</dbReference>
<comment type="catalytic activity">
    <reaction evidence="6">
        <text>adenosine 3',5'-bisphosphate + H2O = AMP + phosphate</text>
        <dbReference type="Rhea" id="RHEA:10040"/>
        <dbReference type="ChEBI" id="CHEBI:15377"/>
        <dbReference type="ChEBI" id="CHEBI:43474"/>
        <dbReference type="ChEBI" id="CHEBI:58343"/>
        <dbReference type="ChEBI" id="CHEBI:456215"/>
        <dbReference type="EC" id="3.1.3.7"/>
    </reaction>
</comment>
<organism evidence="8 9">
    <name type="scientific">Aureimonas pseudogalii</name>
    <dbReference type="NCBI Taxonomy" id="1744844"/>
    <lineage>
        <taxon>Bacteria</taxon>
        <taxon>Pseudomonadati</taxon>
        <taxon>Pseudomonadota</taxon>
        <taxon>Alphaproteobacteria</taxon>
        <taxon>Hyphomicrobiales</taxon>
        <taxon>Aurantimonadaceae</taxon>
        <taxon>Aureimonas</taxon>
    </lineage>
</organism>
<dbReference type="PROSITE" id="PS00630">
    <property type="entry name" value="IMP_2"/>
    <property type="match status" value="1"/>
</dbReference>
<comment type="similarity">
    <text evidence="1 6">Belongs to the inositol monophosphatase superfamily. CysQ family.</text>
</comment>
<evidence type="ECO:0000256" key="1">
    <source>
        <dbReference type="ARBA" id="ARBA00005289"/>
    </source>
</evidence>
<keyword evidence="5 6" id="KW-0472">Membrane</keyword>
<dbReference type="GO" id="GO:0000103">
    <property type="term" value="P:sulfate assimilation"/>
    <property type="evidence" value="ECO:0007669"/>
    <property type="project" value="TreeGrafter"/>
</dbReference>
<protein>
    <recommendedName>
        <fullName evidence="6">3'(2'),5'-bisphosphate nucleotidase CysQ</fullName>
        <ecNumber evidence="6">3.1.3.7</ecNumber>
    </recommendedName>
    <alternativeName>
        <fullName evidence="6">3'(2'),5-bisphosphonucleoside 3'(2')-phosphohydrolase</fullName>
    </alternativeName>
    <alternativeName>
        <fullName evidence="6">3'-phosphoadenosine 5'-phosphate phosphatase</fullName>
        <shortName evidence="6">PAP phosphatase</shortName>
    </alternativeName>
</protein>
<feature type="binding site" evidence="6">
    <location>
        <position position="213"/>
    </location>
    <ligand>
        <name>Mg(2+)</name>
        <dbReference type="ChEBI" id="CHEBI:18420"/>
        <label>2</label>
    </ligand>
</feature>
<dbReference type="HAMAP" id="MF_02095">
    <property type="entry name" value="CysQ"/>
    <property type="match status" value="1"/>
</dbReference>
<keyword evidence="3 6" id="KW-0997">Cell inner membrane</keyword>
<dbReference type="InterPro" id="IPR050725">
    <property type="entry name" value="CysQ/Inositol_MonoPase"/>
</dbReference>
<dbReference type="Gene3D" id="3.30.540.10">
    <property type="entry name" value="Fructose-1,6-Bisphosphatase, subunit A, domain 1"/>
    <property type="match status" value="1"/>
</dbReference>
<dbReference type="GO" id="GO:0046854">
    <property type="term" value="P:phosphatidylinositol phosphate biosynthetic process"/>
    <property type="evidence" value="ECO:0007669"/>
    <property type="project" value="InterPro"/>
</dbReference>
<dbReference type="EC" id="3.1.3.7" evidence="6"/>
<dbReference type="NCBIfam" id="TIGR01331">
    <property type="entry name" value="bisphos_cysQ"/>
    <property type="match status" value="1"/>
</dbReference>
<dbReference type="InterPro" id="IPR000760">
    <property type="entry name" value="Inositol_monophosphatase-like"/>
</dbReference>
<evidence type="ECO:0000313" key="8">
    <source>
        <dbReference type="EMBL" id="MBB3999642.1"/>
    </source>
</evidence>
<dbReference type="GO" id="GO:0000287">
    <property type="term" value="F:magnesium ion binding"/>
    <property type="evidence" value="ECO:0007669"/>
    <property type="project" value="UniProtKB-UniRule"/>
</dbReference>
<feature type="binding site" evidence="7">
    <location>
        <position position="87"/>
    </location>
    <ligand>
        <name>Mg(2+)</name>
        <dbReference type="ChEBI" id="CHEBI:18420"/>
        <label>1</label>
        <note>catalytic</note>
    </ligand>
</feature>
<dbReference type="RefSeq" id="WP_183201188.1">
    <property type="nucleotide sequence ID" value="NZ_JACIEK010000011.1"/>
</dbReference>
<feature type="binding site" evidence="6">
    <location>
        <position position="65"/>
    </location>
    <ligand>
        <name>Mg(2+)</name>
        <dbReference type="ChEBI" id="CHEBI:18420"/>
        <label>1</label>
    </ligand>
</feature>
<evidence type="ECO:0000313" key="9">
    <source>
        <dbReference type="Proteomes" id="UP000542776"/>
    </source>
</evidence>
<keyword evidence="2 6" id="KW-1003">Cell membrane</keyword>
<keyword evidence="6 7" id="KW-0479">Metal-binding</keyword>
<dbReference type="Gene3D" id="3.40.190.80">
    <property type="match status" value="1"/>
</dbReference>
<dbReference type="CDD" id="cd01638">
    <property type="entry name" value="CysQ"/>
    <property type="match status" value="1"/>
</dbReference>
<dbReference type="Pfam" id="PF00459">
    <property type="entry name" value="Inositol_P"/>
    <property type="match status" value="1"/>
</dbReference>
<feature type="binding site" evidence="7">
    <location>
        <position position="85"/>
    </location>
    <ligand>
        <name>Mg(2+)</name>
        <dbReference type="ChEBI" id="CHEBI:18420"/>
        <label>1</label>
        <note>catalytic</note>
    </ligand>
</feature>